<evidence type="ECO:0000313" key="2">
    <source>
        <dbReference type="EMBL" id="MDQ1121154.1"/>
    </source>
</evidence>
<sequence>MGRLLWMLLAALLVLASAGPAEAISNRAKQRKLTDTQTLFTKAMRWGEFEQAWSVVDPEARQGAGLSALELSRYQQVEITGYSEIGSAAEPDGTVARMVDVRVVNRHTMAERTVRVRERWRWDPAAEQWWLQDGLPDLWQGQ</sequence>
<evidence type="ECO:0000313" key="3">
    <source>
        <dbReference type="Proteomes" id="UP001234354"/>
    </source>
</evidence>
<organism evidence="2 3">
    <name type="scientific">Pseudoxanthomonas winnipegensis</name>
    <dbReference type="NCBI Taxonomy" id="2480810"/>
    <lineage>
        <taxon>Bacteria</taxon>
        <taxon>Pseudomonadati</taxon>
        <taxon>Pseudomonadota</taxon>
        <taxon>Gammaproteobacteria</taxon>
        <taxon>Lysobacterales</taxon>
        <taxon>Lysobacteraceae</taxon>
        <taxon>Pseudoxanthomonas</taxon>
    </lineage>
</organism>
<evidence type="ECO:0008006" key="4">
    <source>
        <dbReference type="Google" id="ProtNLM"/>
    </source>
</evidence>
<keyword evidence="1" id="KW-0732">Signal</keyword>
<reference evidence="2" key="1">
    <citation type="submission" date="2023-07" db="EMBL/GenBank/DDBJ databases">
        <title>Functional and genomic diversity of the sorghum phyllosphere microbiome.</title>
        <authorList>
            <person name="Shade A."/>
        </authorList>
    </citation>
    <scope>NUCLEOTIDE SEQUENCE</scope>
    <source>
        <strain evidence="2">SORGH_AS_0908</strain>
    </source>
</reference>
<dbReference type="EMBL" id="JAUTBB010000001">
    <property type="protein sequence ID" value="MDQ1121154.1"/>
    <property type="molecule type" value="Genomic_DNA"/>
</dbReference>
<feature type="signal peptide" evidence="1">
    <location>
        <begin position="1"/>
        <end position="23"/>
    </location>
</feature>
<dbReference type="RefSeq" id="WP_425518716.1">
    <property type="nucleotide sequence ID" value="NZ_JAUTBB010000001.1"/>
</dbReference>
<accession>A0AAW8GFD2</accession>
<gene>
    <name evidence="2" type="ORF">QE383_003462</name>
</gene>
<name>A0AAW8GFD2_9GAMM</name>
<proteinExistence type="predicted"/>
<feature type="chain" id="PRO_5043488311" description="Secreted protein" evidence="1">
    <location>
        <begin position="24"/>
        <end position="142"/>
    </location>
</feature>
<comment type="caution">
    <text evidence="2">The sequence shown here is derived from an EMBL/GenBank/DDBJ whole genome shotgun (WGS) entry which is preliminary data.</text>
</comment>
<evidence type="ECO:0000256" key="1">
    <source>
        <dbReference type="SAM" id="SignalP"/>
    </source>
</evidence>
<dbReference type="Proteomes" id="UP001234354">
    <property type="component" value="Unassembled WGS sequence"/>
</dbReference>
<dbReference type="AlphaFoldDB" id="A0AAW8GFD2"/>
<protein>
    <recommendedName>
        <fullName evidence="4">Secreted protein</fullName>
    </recommendedName>
</protein>